<dbReference type="PRINTS" id="PR00705">
    <property type="entry name" value="PAPAIN"/>
</dbReference>
<dbReference type="SUPFAM" id="SSF54001">
    <property type="entry name" value="Cysteine proteinases"/>
    <property type="match status" value="1"/>
</dbReference>
<keyword evidence="4" id="KW-0788">Thiol protease</keyword>
<keyword evidence="3" id="KW-0378">Hydrolase</keyword>
<protein>
    <submittedName>
        <fullName evidence="9">Pept_C1 domain-containing protein</fullName>
    </submittedName>
</protein>
<dbReference type="AlphaFoldDB" id="A0A1I8AZK8"/>
<evidence type="ECO:0000259" key="7">
    <source>
        <dbReference type="SMART" id="SM00645"/>
    </source>
</evidence>
<reference evidence="9" key="1">
    <citation type="submission" date="2016-11" db="UniProtKB">
        <authorList>
            <consortium name="WormBaseParasite"/>
        </authorList>
    </citation>
    <scope>IDENTIFICATION</scope>
</reference>
<feature type="signal peptide" evidence="6">
    <location>
        <begin position="1"/>
        <end position="21"/>
    </location>
</feature>
<proteinExistence type="inferred from homology"/>
<dbReference type="SMART" id="SM00645">
    <property type="entry name" value="Pept_C1"/>
    <property type="match status" value="1"/>
</dbReference>
<dbReference type="Gene3D" id="3.90.70.10">
    <property type="entry name" value="Cysteine proteinases"/>
    <property type="match status" value="1"/>
</dbReference>
<comment type="similarity">
    <text evidence="1">Belongs to the peptidase C1 family.</text>
</comment>
<dbReference type="PROSITE" id="PS00139">
    <property type="entry name" value="THIOL_PROTEASE_CYS"/>
    <property type="match status" value="1"/>
</dbReference>
<keyword evidence="8" id="KW-1185">Reference proteome</keyword>
<evidence type="ECO:0000256" key="5">
    <source>
        <dbReference type="SAM" id="MobiDB-lite"/>
    </source>
</evidence>
<dbReference type="InterPro" id="IPR000169">
    <property type="entry name" value="Pept_cys_AS"/>
</dbReference>
<evidence type="ECO:0000256" key="4">
    <source>
        <dbReference type="ARBA" id="ARBA00022807"/>
    </source>
</evidence>
<keyword evidence="6" id="KW-0732">Signal</keyword>
<evidence type="ECO:0000313" key="8">
    <source>
        <dbReference type="Proteomes" id="UP000095281"/>
    </source>
</evidence>
<evidence type="ECO:0000256" key="3">
    <source>
        <dbReference type="ARBA" id="ARBA00022801"/>
    </source>
</evidence>
<dbReference type="Pfam" id="PF00112">
    <property type="entry name" value="Peptidase_C1"/>
    <property type="match status" value="1"/>
</dbReference>
<accession>A0A1I8AZK8</accession>
<organism evidence="8 9">
    <name type="scientific">Meloidogyne hapla</name>
    <name type="common">Root-knot nematode worm</name>
    <dbReference type="NCBI Taxonomy" id="6305"/>
    <lineage>
        <taxon>Eukaryota</taxon>
        <taxon>Metazoa</taxon>
        <taxon>Ecdysozoa</taxon>
        <taxon>Nematoda</taxon>
        <taxon>Chromadorea</taxon>
        <taxon>Rhabditida</taxon>
        <taxon>Tylenchina</taxon>
        <taxon>Tylenchomorpha</taxon>
        <taxon>Tylenchoidea</taxon>
        <taxon>Meloidogynidae</taxon>
        <taxon>Meloidogyninae</taxon>
        <taxon>Meloidogyne</taxon>
    </lineage>
</organism>
<dbReference type="GO" id="GO:0006508">
    <property type="term" value="P:proteolysis"/>
    <property type="evidence" value="ECO:0007669"/>
    <property type="project" value="UniProtKB-KW"/>
</dbReference>
<evidence type="ECO:0000256" key="6">
    <source>
        <dbReference type="SAM" id="SignalP"/>
    </source>
</evidence>
<feature type="region of interest" description="Disordered" evidence="5">
    <location>
        <begin position="129"/>
        <end position="173"/>
    </location>
</feature>
<keyword evidence="2" id="KW-0645">Protease</keyword>
<evidence type="ECO:0000313" key="9">
    <source>
        <dbReference type="WBParaSite" id="MhA1_Contig1089.frz3.gene15"/>
    </source>
</evidence>
<dbReference type="InterPro" id="IPR013128">
    <property type="entry name" value="Peptidase_C1A"/>
</dbReference>
<dbReference type="OMA" id="NAHEFQA"/>
<dbReference type="InterPro" id="IPR038765">
    <property type="entry name" value="Papain-like_cys_pep_sf"/>
</dbReference>
<evidence type="ECO:0000256" key="2">
    <source>
        <dbReference type="ARBA" id="ARBA00022670"/>
    </source>
</evidence>
<dbReference type="GO" id="GO:0008234">
    <property type="term" value="F:cysteine-type peptidase activity"/>
    <property type="evidence" value="ECO:0007669"/>
    <property type="project" value="UniProtKB-KW"/>
</dbReference>
<evidence type="ECO:0000256" key="1">
    <source>
        <dbReference type="ARBA" id="ARBA00008455"/>
    </source>
</evidence>
<feature type="compositionally biased region" description="Acidic residues" evidence="5">
    <location>
        <begin position="147"/>
        <end position="162"/>
    </location>
</feature>
<dbReference type="WBParaSite" id="MhA1_Contig1089.frz3.gene15">
    <property type="protein sequence ID" value="MhA1_Contig1089.frz3.gene15"/>
    <property type="gene ID" value="MhA1_Contig1089.frz3.gene15"/>
</dbReference>
<feature type="chain" id="PRO_5018547750" evidence="6">
    <location>
        <begin position="22"/>
        <end position="438"/>
    </location>
</feature>
<dbReference type="InterPro" id="IPR000668">
    <property type="entry name" value="Peptidase_C1A_C"/>
</dbReference>
<dbReference type="PANTHER" id="PTHR12411">
    <property type="entry name" value="CYSTEINE PROTEASE FAMILY C1-RELATED"/>
    <property type="match status" value="1"/>
</dbReference>
<feature type="domain" description="Peptidase C1A papain C-terminal" evidence="7">
    <location>
        <begin position="182"/>
        <end position="435"/>
    </location>
</feature>
<dbReference type="Proteomes" id="UP000095281">
    <property type="component" value="Unplaced"/>
</dbReference>
<sequence>MKITKIFTILLLLYFASFTHQQIIDILLGPILNLLNSILGGLLNIDDKRKLAEILLKIEREYSVKLSPEEIKEKVDHFLQLKTEIDGKWGFEMTVYFFLPKELQIKLGGGNGWLSPGEDPNGEFHIGEVTGTPKIGPPLEGGPINGEQEEPDEESPLEEEPVETNKTYNEEHPRDKRASCTYKNVFSSRVKWSECAPIINRITDQGQCGSCWAVSTSGAFTDRLCIERAKKGWKTPNDASYIYSALDALSCSGGGNCVSGRPATVWDWMYRWGICTGTSYNTYEGCKPYPFSSGGRTYTPDCYESCDSNWNTRYFDDKRKVKSWRYVSGNSININDIMRELETNGPVIGIFRIYTDLFGFIGDGVYIKSRSAQERENHVVEIIGYGTQVCNGYETDYWLIKNSWNPSRFGDNGFFKMRRGWNECYIESNQFSYGIPYV</sequence>
<name>A0A1I8AZK8_MELHA</name>